<proteinExistence type="predicted"/>
<keyword evidence="1" id="KW-1133">Transmembrane helix</keyword>
<dbReference type="GeneID" id="118877593"/>
<protein>
    <recommendedName>
        <fullName evidence="4">Beta-defensin</fullName>
    </recommendedName>
</protein>
<reference evidence="3" key="1">
    <citation type="submission" date="2025-08" db="UniProtKB">
        <authorList>
            <consortium name="RefSeq"/>
        </authorList>
    </citation>
    <scope>IDENTIFICATION</scope>
</reference>
<accession>A0AB40A702</accession>
<keyword evidence="1" id="KW-0812">Transmembrane</keyword>
<evidence type="ECO:0000313" key="3">
    <source>
        <dbReference type="RefSeq" id="XP_036672777.3"/>
    </source>
</evidence>
<sequence length="88" mass="10252">MPGHLARFVVLLFLIIIFLAVGGYYTYMHPKQVHLESCYLNGGSCRELWNCEDRFHSRVLTTCFNKRKICCMPSIQMKSLQDAEDYAE</sequence>
<evidence type="ECO:0008006" key="4">
    <source>
        <dbReference type="Google" id="ProtNLM"/>
    </source>
</evidence>
<dbReference type="RefSeq" id="XP_036672777.3">
    <property type="nucleotide sequence ID" value="XM_036816882.3"/>
</dbReference>
<dbReference type="Proteomes" id="UP001652628">
    <property type="component" value="Chromosome 3"/>
</dbReference>
<gene>
    <name evidence="3" type="primary">LOC118877593</name>
</gene>
<keyword evidence="1" id="KW-0472">Membrane</keyword>
<keyword evidence="2" id="KW-1185">Reference proteome</keyword>
<feature type="transmembrane region" description="Helical" evidence="1">
    <location>
        <begin position="6"/>
        <end position="27"/>
    </location>
</feature>
<organism evidence="2 3">
    <name type="scientific">Drosophila suzukii</name>
    <name type="common">Spotted-wing drosophila fruit fly</name>
    <dbReference type="NCBI Taxonomy" id="28584"/>
    <lineage>
        <taxon>Eukaryota</taxon>
        <taxon>Metazoa</taxon>
        <taxon>Ecdysozoa</taxon>
        <taxon>Arthropoda</taxon>
        <taxon>Hexapoda</taxon>
        <taxon>Insecta</taxon>
        <taxon>Pterygota</taxon>
        <taxon>Neoptera</taxon>
        <taxon>Endopterygota</taxon>
        <taxon>Diptera</taxon>
        <taxon>Brachycera</taxon>
        <taxon>Muscomorpha</taxon>
        <taxon>Ephydroidea</taxon>
        <taxon>Drosophilidae</taxon>
        <taxon>Drosophila</taxon>
        <taxon>Sophophora</taxon>
    </lineage>
</organism>
<evidence type="ECO:0000313" key="2">
    <source>
        <dbReference type="Proteomes" id="UP001652628"/>
    </source>
</evidence>
<dbReference type="AlphaFoldDB" id="A0AB40A702"/>
<evidence type="ECO:0000256" key="1">
    <source>
        <dbReference type="SAM" id="Phobius"/>
    </source>
</evidence>
<name>A0AB40A702_DROSZ</name>